<name>A0A0F9B9T0_9ZZZZ</name>
<feature type="transmembrane region" description="Helical" evidence="1">
    <location>
        <begin position="31"/>
        <end position="53"/>
    </location>
</feature>
<dbReference type="AlphaFoldDB" id="A0A0F9B9T0"/>
<evidence type="ECO:0000256" key="1">
    <source>
        <dbReference type="SAM" id="Phobius"/>
    </source>
</evidence>
<accession>A0A0F9B9T0</accession>
<keyword evidence="1" id="KW-0472">Membrane</keyword>
<gene>
    <name evidence="2" type="ORF">LCGC14_2753170</name>
</gene>
<dbReference type="EMBL" id="LAZR01050399">
    <property type="protein sequence ID" value="KKK87444.1"/>
    <property type="molecule type" value="Genomic_DNA"/>
</dbReference>
<keyword evidence="1" id="KW-1133">Transmembrane helix</keyword>
<proteinExistence type="predicted"/>
<organism evidence="2">
    <name type="scientific">marine sediment metagenome</name>
    <dbReference type="NCBI Taxonomy" id="412755"/>
    <lineage>
        <taxon>unclassified sequences</taxon>
        <taxon>metagenomes</taxon>
        <taxon>ecological metagenomes</taxon>
    </lineage>
</organism>
<protein>
    <submittedName>
        <fullName evidence="2">Uncharacterized protein</fullName>
    </submittedName>
</protein>
<sequence>MPVPRRPLAETFLVGLKEDDVTDFLGWLKDFLILVLAIGIVSVVIAAVVWVVWRLVHWLL</sequence>
<keyword evidence="1" id="KW-0812">Transmembrane</keyword>
<comment type="caution">
    <text evidence="2">The sequence shown here is derived from an EMBL/GenBank/DDBJ whole genome shotgun (WGS) entry which is preliminary data.</text>
</comment>
<reference evidence="2" key="1">
    <citation type="journal article" date="2015" name="Nature">
        <title>Complex archaea that bridge the gap between prokaryotes and eukaryotes.</title>
        <authorList>
            <person name="Spang A."/>
            <person name="Saw J.H."/>
            <person name="Jorgensen S.L."/>
            <person name="Zaremba-Niedzwiedzka K."/>
            <person name="Martijn J."/>
            <person name="Lind A.E."/>
            <person name="van Eijk R."/>
            <person name="Schleper C."/>
            <person name="Guy L."/>
            <person name="Ettema T.J."/>
        </authorList>
    </citation>
    <scope>NUCLEOTIDE SEQUENCE</scope>
</reference>
<evidence type="ECO:0000313" key="2">
    <source>
        <dbReference type="EMBL" id="KKK87444.1"/>
    </source>
</evidence>